<dbReference type="SFLD" id="SFLDS00029">
    <property type="entry name" value="Radical_SAM"/>
    <property type="match status" value="1"/>
</dbReference>
<dbReference type="Proteomes" id="UP000034601">
    <property type="component" value="Unassembled WGS sequence"/>
</dbReference>
<reference evidence="7 8" key="1">
    <citation type="journal article" date="2015" name="Nature">
        <title>rRNA introns, odd ribosomes, and small enigmatic genomes across a large radiation of phyla.</title>
        <authorList>
            <person name="Brown C.T."/>
            <person name="Hug L.A."/>
            <person name="Thomas B.C."/>
            <person name="Sharon I."/>
            <person name="Castelle C.J."/>
            <person name="Singh A."/>
            <person name="Wilkins M.J."/>
            <person name="Williams K.H."/>
            <person name="Banfield J.F."/>
        </authorList>
    </citation>
    <scope>NUCLEOTIDE SEQUENCE [LARGE SCALE GENOMIC DNA]</scope>
</reference>
<dbReference type="EMBL" id="LCAB01000015">
    <property type="protein sequence ID" value="KKR82343.1"/>
    <property type="molecule type" value="Genomic_DNA"/>
</dbReference>
<dbReference type="InterPro" id="IPR034466">
    <property type="entry name" value="Methyltransferase_Class_B"/>
</dbReference>
<dbReference type="PANTHER" id="PTHR43409:SF16">
    <property type="entry name" value="SLR0320 PROTEIN"/>
    <property type="match status" value="1"/>
</dbReference>
<accession>A0A0G0TZS7</accession>
<dbReference type="InterPro" id="IPR023404">
    <property type="entry name" value="rSAM_horseshoe"/>
</dbReference>
<dbReference type="GO" id="GO:0003824">
    <property type="term" value="F:catalytic activity"/>
    <property type="evidence" value="ECO:0007669"/>
    <property type="project" value="InterPro"/>
</dbReference>
<feature type="domain" description="Radical SAM core" evidence="6">
    <location>
        <begin position="223"/>
        <end position="449"/>
    </location>
</feature>
<dbReference type="InterPro" id="IPR051198">
    <property type="entry name" value="BchE-like"/>
</dbReference>
<protein>
    <submittedName>
        <fullName evidence="7">Protein involved in methylthiolation of isopentenylated A37 derivatives in tRNA</fullName>
    </submittedName>
</protein>
<name>A0A0G0TZS7_9BACT</name>
<comment type="cofactor">
    <cofactor evidence="1">
        <name>[4Fe-4S] cluster</name>
        <dbReference type="ChEBI" id="CHEBI:49883"/>
    </cofactor>
</comment>
<evidence type="ECO:0000259" key="6">
    <source>
        <dbReference type="PROSITE" id="PS51918"/>
    </source>
</evidence>
<dbReference type="InterPro" id="IPR007197">
    <property type="entry name" value="rSAM"/>
</dbReference>
<keyword evidence="2" id="KW-0949">S-adenosyl-L-methionine</keyword>
<comment type="caution">
    <text evidence="7">The sequence shown here is derived from an EMBL/GenBank/DDBJ whole genome shotgun (WGS) entry which is preliminary data.</text>
</comment>
<dbReference type="PANTHER" id="PTHR43409">
    <property type="entry name" value="ANAEROBIC MAGNESIUM-PROTOPORPHYRIN IX MONOMETHYL ESTER CYCLASE-RELATED"/>
    <property type="match status" value="1"/>
</dbReference>
<dbReference type="InterPro" id="IPR058240">
    <property type="entry name" value="rSAM_sf"/>
</dbReference>
<dbReference type="SUPFAM" id="SSF102114">
    <property type="entry name" value="Radical SAM enzymes"/>
    <property type="match status" value="1"/>
</dbReference>
<gene>
    <name evidence="7" type="ORF">UU29_C0015G0009</name>
</gene>
<evidence type="ECO:0000256" key="1">
    <source>
        <dbReference type="ARBA" id="ARBA00001966"/>
    </source>
</evidence>
<dbReference type="Pfam" id="PF04055">
    <property type="entry name" value="Radical_SAM"/>
    <property type="match status" value="1"/>
</dbReference>
<keyword evidence="5" id="KW-0411">Iron-sulfur</keyword>
<dbReference type="Gene3D" id="3.40.50.280">
    <property type="entry name" value="Cobalamin-binding domain"/>
    <property type="match status" value="1"/>
</dbReference>
<dbReference type="SFLD" id="SFLDG01082">
    <property type="entry name" value="B12-binding_domain_containing"/>
    <property type="match status" value="1"/>
</dbReference>
<dbReference type="GO" id="GO:0046872">
    <property type="term" value="F:metal ion binding"/>
    <property type="evidence" value="ECO:0007669"/>
    <property type="project" value="UniProtKB-KW"/>
</dbReference>
<dbReference type="InterPro" id="IPR006638">
    <property type="entry name" value="Elp3/MiaA/NifB-like_rSAM"/>
</dbReference>
<organism evidence="7 8">
    <name type="scientific">Candidatus Daviesbacteria bacterium GW2011_GWA2_40_9</name>
    <dbReference type="NCBI Taxonomy" id="1618424"/>
    <lineage>
        <taxon>Bacteria</taxon>
        <taxon>Candidatus Daviesiibacteriota</taxon>
    </lineage>
</organism>
<dbReference type="CDD" id="cd01335">
    <property type="entry name" value="Radical_SAM"/>
    <property type="match status" value="1"/>
</dbReference>
<evidence type="ECO:0000313" key="7">
    <source>
        <dbReference type="EMBL" id="KKR82343.1"/>
    </source>
</evidence>
<keyword evidence="3" id="KW-0479">Metal-binding</keyword>
<keyword evidence="4" id="KW-0408">Iron</keyword>
<evidence type="ECO:0000256" key="2">
    <source>
        <dbReference type="ARBA" id="ARBA00022691"/>
    </source>
</evidence>
<dbReference type="AlphaFoldDB" id="A0A0G0TZS7"/>
<dbReference type="Gene3D" id="3.80.30.20">
    <property type="entry name" value="tm_1862 like domain"/>
    <property type="match status" value="1"/>
</dbReference>
<evidence type="ECO:0000256" key="3">
    <source>
        <dbReference type="ARBA" id="ARBA00022723"/>
    </source>
</evidence>
<dbReference type="GO" id="GO:0051539">
    <property type="term" value="F:4 iron, 4 sulfur cluster binding"/>
    <property type="evidence" value="ECO:0007669"/>
    <property type="project" value="UniProtKB-KW"/>
</dbReference>
<dbReference type="GO" id="GO:0005829">
    <property type="term" value="C:cytosol"/>
    <property type="evidence" value="ECO:0007669"/>
    <property type="project" value="TreeGrafter"/>
</dbReference>
<dbReference type="PROSITE" id="PS51918">
    <property type="entry name" value="RADICAL_SAM"/>
    <property type="match status" value="1"/>
</dbReference>
<dbReference type="SFLD" id="SFLDG01123">
    <property type="entry name" value="methyltransferase_(Class_B)"/>
    <property type="match status" value="1"/>
</dbReference>
<dbReference type="SMART" id="SM00729">
    <property type="entry name" value="Elp3"/>
    <property type="match status" value="1"/>
</dbReference>
<proteinExistence type="predicted"/>
<evidence type="ECO:0000256" key="4">
    <source>
        <dbReference type="ARBA" id="ARBA00023004"/>
    </source>
</evidence>
<sequence>MKKILIINPPFYRFQNASLVHYPPGCCYVAATLEEAGYKPLIYNADYDPGKKTILGNTDHINVTALTNQYNSYLKRLNSNSDPIWKEIKDYLREYNPDILIVSVFNTTLTAGNKIAKMAKSLNSKVVTVFEGSTNRGLHCAIDPSTAGDFSVMDFALRREPEQTVVELVRAIDKGKDDFSKIKGLSWKNFKGKVVHNPDRTALIDLDKLPFPARHLLDGYEQMPPHTFQGIYGSRGCPFQCVFCGCHTSMGYRPRVRSAENMVAEIEETYKRYKTRYFYVCDDIFFIDKKRARKFCRLLMKKNLPIFWSAQTRAEMVDETTLRLAKEAGCQHIAVGVEVGNSQIRQLIKKGNTVDDVRRCAKLLHKVGLRMVAFCIIGLPGEGKKEIEDTVNLVKEIKPYIVYPYFPTPAAGTELARIVEEKNPEGLVKYRDQNHLDPSAPLIDNMGPKEKKEIIRWAVEEFVKVNKNNLVIDVTQRPRFYLALASDMNFFKHPGFFLGYIKDYLNV</sequence>
<evidence type="ECO:0000256" key="5">
    <source>
        <dbReference type="ARBA" id="ARBA00023014"/>
    </source>
</evidence>
<evidence type="ECO:0000313" key="8">
    <source>
        <dbReference type="Proteomes" id="UP000034601"/>
    </source>
</evidence>